<feature type="compositionally biased region" description="Basic and acidic residues" evidence="6">
    <location>
        <begin position="103"/>
        <end position="118"/>
    </location>
</feature>
<keyword evidence="4" id="KW-0804">Transcription</keyword>
<dbReference type="SMART" id="SM00774">
    <property type="entry name" value="WRKY"/>
    <property type="match status" value="1"/>
</dbReference>
<dbReference type="AlphaFoldDB" id="A0A1R3GE59"/>
<dbReference type="GO" id="GO:0003700">
    <property type="term" value="F:DNA-binding transcription factor activity"/>
    <property type="evidence" value="ECO:0007669"/>
    <property type="project" value="InterPro"/>
</dbReference>
<dbReference type="EMBL" id="AWUE01022760">
    <property type="protein sequence ID" value="OMO56398.1"/>
    <property type="molecule type" value="Genomic_DNA"/>
</dbReference>
<evidence type="ECO:0000256" key="6">
    <source>
        <dbReference type="SAM" id="MobiDB-lite"/>
    </source>
</evidence>
<name>A0A1R3GE59_9ROSI</name>
<keyword evidence="9" id="KW-1185">Reference proteome</keyword>
<dbReference type="InterPro" id="IPR036576">
    <property type="entry name" value="WRKY_dom_sf"/>
</dbReference>
<evidence type="ECO:0000256" key="4">
    <source>
        <dbReference type="ARBA" id="ARBA00023163"/>
    </source>
</evidence>
<evidence type="ECO:0000256" key="2">
    <source>
        <dbReference type="ARBA" id="ARBA00023015"/>
    </source>
</evidence>
<gene>
    <name evidence="8" type="ORF">COLO4_35653</name>
</gene>
<keyword evidence="2" id="KW-0805">Transcription regulation</keyword>
<proteinExistence type="predicted"/>
<dbReference type="InterPro" id="IPR003657">
    <property type="entry name" value="WRKY_dom"/>
</dbReference>
<evidence type="ECO:0000256" key="1">
    <source>
        <dbReference type="ARBA" id="ARBA00004123"/>
    </source>
</evidence>
<comment type="subcellular location">
    <subcellularLocation>
        <location evidence="1">Nucleus</location>
    </subcellularLocation>
</comment>
<comment type="caution">
    <text evidence="8">The sequence shown here is derived from an EMBL/GenBank/DDBJ whole genome shotgun (WGS) entry which is preliminary data.</text>
</comment>
<feature type="region of interest" description="Disordered" evidence="6">
    <location>
        <begin position="76"/>
        <end position="118"/>
    </location>
</feature>
<evidence type="ECO:0000313" key="8">
    <source>
        <dbReference type="EMBL" id="OMO56398.1"/>
    </source>
</evidence>
<sequence length="271" mass="29668">MENMREWEQRNLINELTEGRELAKQVQLHLNVPSSSSSSSHDQTRELILLVQKIQASYEKALSILNFNTSNLLAGDNQQPPLPSSGVAIRMPESPPSRSVSPRSEDSDREHELKDASKKRGYYRCTHRNVQGCLATKQRGLKVITENLDNIPSFPYHNNPSSSTTSNVKVETSNVFSPCVVGNLSSPSFLSPATSATTTNNYFSVSPSPTGMMMNMSINLGTSETADQLSGIIQAAATSATNSPTVGLDNFPFGNTQFDPNFTFDNHGFFS</sequence>
<evidence type="ECO:0000256" key="3">
    <source>
        <dbReference type="ARBA" id="ARBA00023125"/>
    </source>
</evidence>
<evidence type="ECO:0000259" key="7">
    <source>
        <dbReference type="SMART" id="SM00774"/>
    </source>
</evidence>
<accession>A0A1R3GE59</accession>
<dbReference type="Gene3D" id="2.20.25.80">
    <property type="entry name" value="WRKY domain"/>
    <property type="match status" value="1"/>
</dbReference>
<reference evidence="9" key="1">
    <citation type="submission" date="2013-09" db="EMBL/GenBank/DDBJ databases">
        <title>Corchorus olitorius genome sequencing.</title>
        <authorList>
            <person name="Alam M."/>
            <person name="Haque M.S."/>
            <person name="Islam M.S."/>
            <person name="Emdad E.M."/>
            <person name="Islam M.M."/>
            <person name="Ahmed B."/>
            <person name="Halim A."/>
            <person name="Hossen Q.M.M."/>
            <person name="Hossain M.Z."/>
            <person name="Ahmed R."/>
            <person name="Khan M.M."/>
            <person name="Islam R."/>
            <person name="Rashid M.M."/>
            <person name="Khan S.A."/>
            <person name="Rahman M.S."/>
            <person name="Alam M."/>
            <person name="Yahiya A.S."/>
            <person name="Khan M.S."/>
            <person name="Azam M.S."/>
            <person name="Haque T."/>
            <person name="Lashkar M.Z.H."/>
            <person name="Akhand A.I."/>
            <person name="Morshed G."/>
            <person name="Roy S."/>
            <person name="Uddin K.S."/>
            <person name="Rabeya T."/>
            <person name="Hossain A.S."/>
            <person name="Chowdhury A."/>
            <person name="Snigdha A.R."/>
            <person name="Mortoza M.S."/>
            <person name="Matin S.A."/>
            <person name="Hoque S.M.E."/>
            <person name="Islam M.K."/>
            <person name="Roy D.K."/>
            <person name="Haider R."/>
            <person name="Moosa M.M."/>
            <person name="Elias S.M."/>
            <person name="Hasan A.M."/>
            <person name="Jahan S."/>
            <person name="Shafiuddin M."/>
            <person name="Mahmood N."/>
            <person name="Shommy N.S."/>
        </authorList>
    </citation>
    <scope>NUCLEOTIDE SEQUENCE [LARGE SCALE GENOMIC DNA]</scope>
    <source>
        <strain evidence="9">cv. O-4</strain>
    </source>
</reference>
<organism evidence="8 9">
    <name type="scientific">Corchorus olitorius</name>
    <dbReference type="NCBI Taxonomy" id="93759"/>
    <lineage>
        <taxon>Eukaryota</taxon>
        <taxon>Viridiplantae</taxon>
        <taxon>Streptophyta</taxon>
        <taxon>Embryophyta</taxon>
        <taxon>Tracheophyta</taxon>
        <taxon>Spermatophyta</taxon>
        <taxon>Magnoliopsida</taxon>
        <taxon>eudicotyledons</taxon>
        <taxon>Gunneridae</taxon>
        <taxon>Pentapetalae</taxon>
        <taxon>rosids</taxon>
        <taxon>malvids</taxon>
        <taxon>Malvales</taxon>
        <taxon>Malvaceae</taxon>
        <taxon>Grewioideae</taxon>
        <taxon>Apeibeae</taxon>
        <taxon>Corchorus</taxon>
    </lineage>
</organism>
<dbReference type="GO" id="GO:0005634">
    <property type="term" value="C:nucleus"/>
    <property type="evidence" value="ECO:0007669"/>
    <property type="project" value="UniProtKB-SubCell"/>
</dbReference>
<dbReference type="STRING" id="93759.A0A1R3GE59"/>
<evidence type="ECO:0000256" key="5">
    <source>
        <dbReference type="ARBA" id="ARBA00023242"/>
    </source>
</evidence>
<keyword evidence="5" id="KW-0539">Nucleus</keyword>
<dbReference type="OrthoDB" id="1888929at2759"/>
<feature type="domain" description="WRKY" evidence="7">
    <location>
        <begin position="112"/>
        <end position="161"/>
    </location>
</feature>
<protein>
    <submittedName>
        <fullName evidence="8">DNA-binding WRKY</fullName>
    </submittedName>
</protein>
<dbReference type="GO" id="GO:0043565">
    <property type="term" value="F:sequence-specific DNA binding"/>
    <property type="evidence" value="ECO:0007669"/>
    <property type="project" value="InterPro"/>
</dbReference>
<evidence type="ECO:0000313" key="9">
    <source>
        <dbReference type="Proteomes" id="UP000187203"/>
    </source>
</evidence>
<keyword evidence="3 8" id="KW-0238">DNA-binding</keyword>
<dbReference type="Proteomes" id="UP000187203">
    <property type="component" value="Unassembled WGS sequence"/>
</dbReference>
<dbReference type="Pfam" id="PF03106">
    <property type="entry name" value="WRKY"/>
    <property type="match status" value="1"/>
</dbReference>